<gene>
    <name evidence="1" type="ORF">PDIG_30900</name>
</gene>
<dbReference type="InParanoid" id="K9G184"/>
<dbReference type="EMBL" id="AKCT01000131">
    <property type="protein sequence ID" value="EKV14637.1"/>
    <property type="molecule type" value="Genomic_DNA"/>
</dbReference>
<protein>
    <submittedName>
        <fullName evidence="1">Uncharacterized protein</fullName>
    </submittedName>
</protein>
<evidence type="ECO:0000313" key="2">
    <source>
        <dbReference type="Proteomes" id="UP000009882"/>
    </source>
</evidence>
<keyword evidence="2" id="KW-1185">Reference proteome</keyword>
<dbReference type="AlphaFoldDB" id="K9G184"/>
<dbReference type="HOGENOM" id="CLU_2513339_0_0_1"/>
<dbReference type="Proteomes" id="UP000009882">
    <property type="component" value="Unassembled WGS sequence"/>
</dbReference>
<organism evidence="1 2">
    <name type="scientific">Penicillium digitatum (strain PHI26 / CECT 20796)</name>
    <name type="common">Green mold</name>
    <dbReference type="NCBI Taxonomy" id="1170229"/>
    <lineage>
        <taxon>Eukaryota</taxon>
        <taxon>Fungi</taxon>
        <taxon>Dikarya</taxon>
        <taxon>Ascomycota</taxon>
        <taxon>Pezizomycotina</taxon>
        <taxon>Eurotiomycetes</taxon>
        <taxon>Eurotiomycetidae</taxon>
        <taxon>Eurotiales</taxon>
        <taxon>Aspergillaceae</taxon>
        <taxon>Penicillium</taxon>
    </lineage>
</organism>
<dbReference type="OrthoDB" id="248751at2759"/>
<comment type="caution">
    <text evidence="1">The sequence shown here is derived from an EMBL/GenBank/DDBJ whole genome shotgun (WGS) entry which is preliminary data.</text>
</comment>
<sequence>MSFYAPPNQQRALRACMVCSVVQIHTVRASPPLRSAANSNKPDYSRNSCVKVAQIARAPSNFVETMMLFKNVHHRRDGSTGEEDA</sequence>
<evidence type="ECO:0000313" key="1">
    <source>
        <dbReference type="EMBL" id="EKV14637.1"/>
    </source>
</evidence>
<reference evidence="2" key="1">
    <citation type="journal article" date="2012" name="BMC Genomics">
        <title>Genome sequence of the necrotrophic fungus Penicillium digitatum, the main postharvest pathogen of citrus.</title>
        <authorList>
            <person name="Marcet-Houben M."/>
            <person name="Ballester A.-R."/>
            <person name="de la Fuente B."/>
            <person name="Harries E."/>
            <person name="Marcos J.F."/>
            <person name="Gonzalez-Candelas L."/>
            <person name="Gabaldon T."/>
        </authorList>
    </citation>
    <scope>NUCLEOTIDE SEQUENCE [LARGE SCALE GENOMIC DNA]</scope>
    <source>
        <strain evidence="2">PHI26 / CECT 20796</strain>
    </source>
</reference>
<accession>K9G184</accession>
<name>K9G184_PEND2</name>
<proteinExistence type="predicted"/>